<dbReference type="InterPro" id="IPR040256">
    <property type="entry name" value="At4g02000-like"/>
</dbReference>
<dbReference type="AlphaFoldDB" id="A0AAV2E790"/>
<dbReference type="PANTHER" id="PTHR31286">
    <property type="entry name" value="GLYCINE-RICH CELL WALL STRUCTURAL PROTEIN 1.8-LIKE"/>
    <property type="match status" value="1"/>
</dbReference>
<protein>
    <recommendedName>
        <fullName evidence="1">DUF4283 domain-containing protein</fullName>
    </recommendedName>
</protein>
<organism evidence="2 3">
    <name type="scientific">Linum trigynum</name>
    <dbReference type="NCBI Taxonomy" id="586398"/>
    <lineage>
        <taxon>Eukaryota</taxon>
        <taxon>Viridiplantae</taxon>
        <taxon>Streptophyta</taxon>
        <taxon>Embryophyta</taxon>
        <taxon>Tracheophyta</taxon>
        <taxon>Spermatophyta</taxon>
        <taxon>Magnoliopsida</taxon>
        <taxon>eudicotyledons</taxon>
        <taxon>Gunneridae</taxon>
        <taxon>Pentapetalae</taxon>
        <taxon>rosids</taxon>
        <taxon>fabids</taxon>
        <taxon>Malpighiales</taxon>
        <taxon>Linaceae</taxon>
        <taxon>Linum</taxon>
    </lineage>
</organism>
<name>A0AAV2E790_9ROSI</name>
<dbReference type="PANTHER" id="PTHR31286:SF180">
    <property type="entry name" value="OS10G0362600 PROTEIN"/>
    <property type="match status" value="1"/>
</dbReference>
<dbReference type="Proteomes" id="UP001497516">
    <property type="component" value="Chromosome 4"/>
</dbReference>
<gene>
    <name evidence="2" type="ORF">LTRI10_LOCUS23064</name>
</gene>
<reference evidence="2 3" key="1">
    <citation type="submission" date="2024-04" db="EMBL/GenBank/DDBJ databases">
        <authorList>
            <person name="Fracassetti M."/>
        </authorList>
    </citation>
    <scope>NUCLEOTIDE SEQUENCE [LARGE SCALE GENOMIC DNA]</scope>
</reference>
<dbReference type="InterPro" id="IPR025558">
    <property type="entry name" value="DUF4283"/>
</dbReference>
<dbReference type="Pfam" id="PF14111">
    <property type="entry name" value="DUF4283"/>
    <property type="match status" value="1"/>
</dbReference>
<feature type="domain" description="DUF4283" evidence="1">
    <location>
        <begin position="64"/>
        <end position="140"/>
    </location>
</feature>
<proteinExistence type="predicted"/>
<evidence type="ECO:0000313" key="3">
    <source>
        <dbReference type="Proteomes" id="UP001497516"/>
    </source>
</evidence>
<sequence length="184" mass="21513">MFQLPLVSSSYPWSIYVVDKRGDGVDKPFPWIPLQRTLMEHVSADQIVHFSMEEIHSDRVRKARVLIGRFFSENSLSLVELRDSVNTHWQGQGRIQVRLATHGLYEFTLPDEAAKLWVLRRNPWVIKDRILQLRAWTPTITKRVFDKLAIAPFRVQMWDIPEYCCTQHFGRKMANATIGHVLEA</sequence>
<keyword evidence="3" id="KW-1185">Reference proteome</keyword>
<evidence type="ECO:0000313" key="2">
    <source>
        <dbReference type="EMBL" id="CAL1381699.1"/>
    </source>
</evidence>
<accession>A0AAV2E790</accession>
<dbReference type="EMBL" id="OZ034817">
    <property type="protein sequence ID" value="CAL1381699.1"/>
    <property type="molecule type" value="Genomic_DNA"/>
</dbReference>
<evidence type="ECO:0000259" key="1">
    <source>
        <dbReference type="Pfam" id="PF14111"/>
    </source>
</evidence>